<evidence type="ECO:0000313" key="4">
    <source>
        <dbReference type="Proteomes" id="UP000277671"/>
    </source>
</evidence>
<dbReference type="GO" id="GO:0016620">
    <property type="term" value="F:oxidoreductase activity, acting on the aldehyde or oxo group of donors, NAD or NADP as acceptor"/>
    <property type="evidence" value="ECO:0007669"/>
    <property type="project" value="InterPro"/>
</dbReference>
<sequence>MELTGCDQGMDPQTGEPVGAAVAHTTAERVHRIGWAAAEAAGRLAALPLTERAGLLRAVGAALEEARDELVALADRETGLGPVRLGGELTRTRVQLEFFADAVEEGGLLEAVVDPADPAALPAPRPDLRRMLVPLGPVAVFAASNFPFAFSVAGGDTASALAAGCPVVVKAHPGHPGLSARTAEIVGAALAGAGAPDGSFAVLYGTEAGRALVTHPAIKAVGFTGSEAGGKALLDLANTRPDPIPFYGELGSLNPTVVTPAAIAARGAEIAAGFVASFTLGAGQFCTKPGLLFLPVGHDLTPALVDAVRAVPVGPLLNARIRDGYTEISAALAGVAGVRNLTPVEQPERERAGYRVPARLFAVSVPDLLARPGELLAECFGPAALVVEYADAAELVAALSILPGTLTASVHADVPTDEAFAAQLIELCVARAGRVIWNGWPTGVAVTWAMQHGGPWPATTGSLHTSVGQTAARRFLRPVAYQGVPQELLPPALRDGNPLGIVRRLDGVLGVDGLMYVDGPVTG</sequence>
<dbReference type="Gene3D" id="3.40.309.10">
    <property type="entry name" value="Aldehyde Dehydrogenase, Chain A, domain 2"/>
    <property type="match status" value="1"/>
</dbReference>
<dbReference type="AlphaFoldDB" id="A0A495JSC6"/>
<organism evidence="3 4">
    <name type="scientific">Micromonospora pisi</name>
    <dbReference type="NCBI Taxonomy" id="589240"/>
    <lineage>
        <taxon>Bacteria</taxon>
        <taxon>Bacillati</taxon>
        <taxon>Actinomycetota</taxon>
        <taxon>Actinomycetes</taxon>
        <taxon>Micromonosporales</taxon>
        <taxon>Micromonosporaceae</taxon>
        <taxon>Micromonospora</taxon>
    </lineage>
</organism>
<keyword evidence="4" id="KW-1185">Reference proteome</keyword>
<name>A0A495JSC6_9ACTN</name>
<evidence type="ECO:0000259" key="2">
    <source>
        <dbReference type="Pfam" id="PF00171"/>
    </source>
</evidence>
<accession>A0A495JSC6</accession>
<dbReference type="PANTHER" id="PTHR43353">
    <property type="entry name" value="SUCCINATE-SEMIALDEHYDE DEHYDROGENASE, MITOCHONDRIAL"/>
    <property type="match status" value="1"/>
</dbReference>
<dbReference type="InterPro" id="IPR050740">
    <property type="entry name" value="Aldehyde_DH_Superfamily"/>
</dbReference>
<dbReference type="CDD" id="cd07129">
    <property type="entry name" value="ALDH_KGSADH"/>
    <property type="match status" value="1"/>
</dbReference>
<dbReference type="InterPro" id="IPR044151">
    <property type="entry name" value="ALDH_KGSADH"/>
</dbReference>
<reference evidence="3 4" key="1">
    <citation type="submission" date="2018-10" db="EMBL/GenBank/DDBJ databases">
        <title>Sequencing the genomes of 1000 actinobacteria strains.</title>
        <authorList>
            <person name="Klenk H.-P."/>
        </authorList>
    </citation>
    <scope>NUCLEOTIDE SEQUENCE [LARGE SCALE GENOMIC DNA]</scope>
    <source>
        <strain evidence="3 4">DSM 45175</strain>
    </source>
</reference>
<protein>
    <submittedName>
        <fullName evidence="3">NADP-dependent aldehyde dehydrogenase</fullName>
    </submittedName>
</protein>
<evidence type="ECO:0000313" key="3">
    <source>
        <dbReference type="EMBL" id="RKR91262.1"/>
    </source>
</evidence>
<dbReference type="InterPro" id="IPR016163">
    <property type="entry name" value="Ald_DH_C"/>
</dbReference>
<dbReference type="InterPro" id="IPR016162">
    <property type="entry name" value="Ald_DH_N"/>
</dbReference>
<dbReference type="InterPro" id="IPR015590">
    <property type="entry name" value="Aldehyde_DH_dom"/>
</dbReference>
<dbReference type="EMBL" id="RBKT01000001">
    <property type="protein sequence ID" value="RKR91262.1"/>
    <property type="molecule type" value="Genomic_DNA"/>
</dbReference>
<keyword evidence="1" id="KW-0560">Oxidoreductase</keyword>
<dbReference type="Pfam" id="PF00171">
    <property type="entry name" value="Aldedh"/>
    <property type="match status" value="1"/>
</dbReference>
<gene>
    <name evidence="3" type="ORF">BDK92_5655</name>
</gene>
<dbReference type="Gene3D" id="3.40.605.10">
    <property type="entry name" value="Aldehyde Dehydrogenase, Chain A, domain 1"/>
    <property type="match status" value="1"/>
</dbReference>
<dbReference type="InterPro" id="IPR016161">
    <property type="entry name" value="Ald_DH/histidinol_DH"/>
</dbReference>
<dbReference type="RefSeq" id="WP_246017285.1">
    <property type="nucleotide sequence ID" value="NZ_RBKT01000001.1"/>
</dbReference>
<dbReference type="SUPFAM" id="SSF53720">
    <property type="entry name" value="ALDH-like"/>
    <property type="match status" value="1"/>
</dbReference>
<evidence type="ECO:0000256" key="1">
    <source>
        <dbReference type="ARBA" id="ARBA00023002"/>
    </source>
</evidence>
<comment type="caution">
    <text evidence="3">The sequence shown here is derived from an EMBL/GenBank/DDBJ whole genome shotgun (WGS) entry which is preliminary data.</text>
</comment>
<dbReference type="Proteomes" id="UP000277671">
    <property type="component" value="Unassembled WGS sequence"/>
</dbReference>
<feature type="domain" description="Aldehyde dehydrogenase" evidence="2">
    <location>
        <begin position="10"/>
        <end position="454"/>
    </location>
</feature>
<dbReference type="PANTHER" id="PTHR43353:SF3">
    <property type="entry name" value="ALDEHYDE DEHYDROGENASE-RELATED"/>
    <property type="match status" value="1"/>
</dbReference>
<proteinExistence type="predicted"/>